<dbReference type="SMART" id="SM00387">
    <property type="entry name" value="HATPase_c"/>
    <property type="match status" value="1"/>
</dbReference>
<dbReference type="eggNOG" id="COG2205">
    <property type="taxonomic scope" value="Bacteria"/>
</dbReference>
<dbReference type="KEGG" id="sur:STAUR_7809"/>
<feature type="transmembrane region" description="Helical" evidence="15">
    <location>
        <begin position="287"/>
        <end position="307"/>
    </location>
</feature>
<feature type="domain" description="PAC" evidence="17">
    <location>
        <begin position="451"/>
        <end position="503"/>
    </location>
</feature>
<keyword evidence="12" id="KW-0902">Two-component regulatory system</keyword>
<evidence type="ECO:0000256" key="1">
    <source>
        <dbReference type="ARBA" id="ARBA00000085"/>
    </source>
</evidence>
<evidence type="ECO:0000256" key="12">
    <source>
        <dbReference type="ARBA" id="ARBA00023012"/>
    </source>
</evidence>
<dbReference type="EMBL" id="CP002271">
    <property type="protein sequence ID" value="ADO75564.1"/>
    <property type="molecule type" value="Genomic_DNA"/>
</dbReference>
<dbReference type="InterPro" id="IPR000700">
    <property type="entry name" value="PAS-assoc_C"/>
</dbReference>
<dbReference type="CDD" id="cd00082">
    <property type="entry name" value="HisKA"/>
    <property type="match status" value="1"/>
</dbReference>
<accession>E3FLW5</accession>
<dbReference type="GO" id="GO:0000156">
    <property type="term" value="F:phosphorelay response regulator activity"/>
    <property type="evidence" value="ECO:0007669"/>
    <property type="project" value="TreeGrafter"/>
</dbReference>
<dbReference type="Pfam" id="PF02518">
    <property type="entry name" value="HATPase_c"/>
    <property type="match status" value="1"/>
</dbReference>
<evidence type="ECO:0000313" key="20">
    <source>
        <dbReference type="Proteomes" id="UP000001351"/>
    </source>
</evidence>
<dbReference type="PROSITE" id="PS50113">
    <property type="entry name" value="PAC"/>
    <property type="match status" value="1"/>
</dbReference>
<dbReference type="PANTHER" id="PTHR42878:SF7">
    <property type="entry name" value="SENSOR HISTIDINE KINASE GLRK"/>
    <property type="match status" value="1"/>
</dbReference>
<dbReference type="InterPro" id="IPR003661">
    <property type="entry name" value="HisK_dim/P_dom"/>
</dbReference>
<keyword evidence="13 15" id="KW-0472">Membrane</keyword>
<dbReference type="SMART" id="SM00388">
    <property type="entry name" value="HisKA"/>
    <property type="match status" value="1"/>
</dbReference>
<proteinExistence type="predicted"/>
<evidence type="ECO:0000256" key="6">
    <source>
        <dbReference type="ARBA" id="ARBA00022679"/>
    </source>
</evidence>
<dbReference type="SUPFAM" id="SSF55785">
    <property type="entry name" value="PYP-like sensor domain (PAS domain)"/>
    <property type="match status" value="1"/>
</dbReference>
<dbReference type="GO" id="GO:0007234">
    <property type="term" value="P:osmosensory signaling via phosphorelay pathway"/>
    <property type="evidence" value="ECO:0007669"/>
    <property type="project" value="TreeGrafter"/>
</dbReference>
<dbReference type="Proteomes" id="UP000001351">
    <property type="component" value="Chromosome"/>
</dbReference>
<dbReference type="InterPro" id="IPR003018">
    <property type="entry name" value="GAF"/>
</dbReference>
<dbReference type="AlphaFoldDB" id="E3FLW5"/>
<dbReference type="CDD" id="cd00130">
    <property type="entry name" value="PAS"/>
    <property type="match status" value="1"/>
</dbReference>
<dbReference type="SUPFAM" id="SSF158472">
    <property type="entry name" value="HAMP domain-like"/>
    <property type="match status" value="1"/>
</dbReference>
<keyword evidence="7 15" id="KW-0812">Transmembrane</keyword>
<dbReference type="EC" id="2.7.13.3" evidence="3"/>
<dbReference type="PROSITE" id="PS50109">
    <property type="entry name" value="HIS_KIN"/>
    <property type="match status" value="1"/>
</dbReference>
<feature type="domain" description="Histidine kinase" evidence="16">
    <location>
        <begin position="686"/>
        <end position="900"/>
    </location>
</feature>
<dbReference type="InterPro" id="IPR036097">
    <property type="entry name" value="HisK_dim/P_sf"/>
</dbReference>
<evidence type="ECO:0000256" key="13">
    <source>
        <dbReference type="ARBA" id="ARBA00023136"/>
    </source>
</evidence>
<dbReference type="Gene3D" id="3.30.450.20">
    <property type="entry name" value="PAS domain"/>
    <property type="match status" value="2"/>
</dbReference>
<keyword evidence="20" id="KW-1185">Reference proteome</keyword>
<dbReference type="CDD" id="cd18773">
    <property type="entry name" value="PDC1_HK_sensor"/>
    <property type="match status" value="1"/>
</dbReference>
<dbReference type="SUPFAM" id="SSF55874">
    <property type="entry name" value="ATPase domain of HSP90 chaperone/DNA topoisomerase II/histidine kinase"/>
    <property type="match status" value="1"/>
</dbReference>
<dbReference type="GO" id="GO:0005886">
    <property type="term" value="C:plasma membrane"/>
    <property type="evidence" value="ECO:0007669"/>
    <property type="project" value="UniProtKB-SubCell"/>
</dbReference>
<keyword evidence="14" id="KW-0175">Coiled coil</keyword>
<dbReference type="GO" id="GO:0030295">
    <property type="term" value="F:protein kinase activator activity"/>
    <property type="evidence" value="ECO:0007669"/>
    <property type="project" value="TreeGrafter"/>
</dbReference>
<sequence>MPRLPIHRKLLLAFAAVLLPVLVLLCADFVLNLRRTQQALLNAQGLTAQAVAVQVADSLDAAVELGWALANDPLVRTLDTPVLDGHLQRLARHLPRYDAIGVYDASGLNRGWGDLDVPSEPRLRIDDRPYFQQVMATNAPVVSEVLLLRRPLSAGMIVSVPIRDAHGQAIGVVNVVMQTEQMAQRYQTAWLQSGQDIMLMDSRGRLAFHTGYPHLSTEQSLAFASWKPLQEVLAGVPVSLDRFVHPLTQELSLGAFVSTPRHPWVVGVASSRDSALASLYAGLRTKLLAFGGILLLSGCIAVGLSRLHSRPVRRLQILAHALGKGALEQRVRIRTGDELEDLGMAFNQMAEQMAQRQREVDALRAEAEHHASQLRAIIASVPDAIFLASPGGVLCDANLAGLRLLGIEGDSSLDLPLTEYLRRYHLRRSDGHPMTLAELPLYRALSGETFTDVEMRMVDLSGEERLLSVNGAPVKDASGKIILGETVIHDITGRKKDEEERSRLLDRERALARIGQALVREVELERIAHVASEQSLHALGTDAVGLWLVRPGQRQLTLLVSHGLSKAVRERCRELSFEAPSLTAQAAREEKLQVIEDILVEKDPPSLSHSMATGEGFRSLVSVPLHSRGHLVGVMTCFTNTPRTFSSRELEFHTTVGQLFAVAIEKARLFQEVREALRLREEFMTAAAHELRTPVTTIQTWADILSRMEEGSMRQQKGLAAIARSTRRLARLVEHLFTAVWMAPGLPKLERDRLDLKALVTERVKSLSRTTENPIYLETGEPTIVDADHQRMGEVVAHLLENAIRYSPPSGPIEVRLSCEGNRALVSVSDHGPGIPPDRQPHVFEPLYEPLPSGAPGYVGVVGMGLHLSWQIIEAHGGHIWLESVPGEGSTFCFSLPLEREDPPSTSACEGGLKSGPHCRTL</sequence>
<evidence type="ECO:0000259" key="16">
    <source>
        <dbReference type="PROSITE" id="PS50109"/>
    </source>
</evidence>
<dbReference type="InterPro" id="IPR033479">
    <property type="entry name" value="dCache_1"/>
</dbReference>
<keyword evidence="6" id="KW-0808">Transferase</keyword>
<dbReference type="RefSeq" id="WP_013378031.1">
    <property type="nucleotide sequence ID" value="NC_014623.1"/>
</dbReference>
<dbReference type="GO" id="GO:0005524">
    <property type="term" value="F:ATP binding"/>
    <property type="evidence" value="ECO:0007669"/>
    <property type="project" value="UniProtKB-KW"/>
</dbReference>
<dbReference type="SMART" id="SM00065">
    <property type="entry name" value="GAF"/>
    <property type="match status" value="1"/>
</dbReference>
<dbReference type="SMART" id="SM00304">
    <property type="entry name" value="HAMP"/>
    <property type="match status" value="1"/>
</dbReference>
<keyword evidence="11 15" id="KW-1133">Transmembrane helix</keyword>
<evidence type="ECO:0000259" key="17">
    <source>
        <dbReference type="PROSITE" id="PS50113"/>
    </source>
</evidence>
<organism evidence="19 20">
    <name type="scientific">Stigmatella aurantiaca (strain DW4/3-1)</name>
    <dbReference type="NCBI Taxonomy" id="378806"/>
    <lineage>
        <taxon>Bacteria</taxon>
        <taxon>Pseudomonadati</taxon>
        <taxon>Myxococcota</taxon>
        <taxon>Myxococcia</taxon>
        <taxon>Myxococcales</taxon>
        <taxon>Cystobacterineae</taxon>
        <taxon>Archangiaceae</taxon>
        <taxon>Stigmatella</taxon>
    </lineage>
</organism>
<dbReference type="Pfam" id="PF02743">
    <property type="entry name" value="dCache_1"/>
    <property type="match status" value="1"/>
</dbReference>
<dbReference type="GO" id="GO:0000155">
    <property type="term" value="F:phosphorelay sensor kinase activity"/>
    <property type="evidence" value="ECO:0007669"/>
    <property type="project" value="InterPro"/>
</dbReference>
<dbReference type="STRING" id="378806.STAUR_7809"/>
<keyword evidence="9" id="KW-0418">Kinase</keyword>
<dbReference type="InterPro" id="IPR035965">
    <property type="entry name" value="PAS-like_dom_sf"/>
</dbReference>
<dbReference type="Pfam" id="PF00512">
    <property type="entry name" value="HisKA"/>
    <property type="match status" value="1"/>
</dbReference>
<evidence type="ECO:0000256" key="7">
    <source>
        <dbReference type="ARBA" id="ARBA00022692"/>
    </source>
</evidence>
<dbReference type="InterPro" id="IPR036890">
    <property type="entry name" value="HATPase_C_sf"/>
</dbReference>
<dbReference type="SUPFAM" id="SSF55781">
    <property type="entry name" value="GAF domain-like"/>
    <property type="match status" value="1"/>
</dbReference>
<evidence type="ECO:0000256" key="14">
    <source>
        <dbReference type="SAM" id="Coils"/>
    </source>
</evidence>
<evidence type="ECO:0000256" key="9">
    <source>
        <dbReference type="ARBA" id="ARBA00022777"/>
    </source>
</evidence>
<dbReference type="PANTHER" id="PTHR42878">
    <property type="entry name" value="TWO-COMPONENT HISTIDINE KINASE"/>
    <property type="match status" value="1"/>
</dbReference>
<dbReference type="InterPro" id="IPR005467">
    <property type="entry name" value="His_kinase_dom"/>
</dbReference>
<evidence type="ECO:0000313" key="19">
    <source>
        <dbReference type="EMBL" id="ADO75564.1"/>
    </source>
</evidence>
<dbReference type="InterPro" id="IPR000014">
    <property type="entry name" value="PAS"/>
</dbReference>
<keyword evidence="10" id="KW-0067">ATP-binding</keyword>
<evidence type="ECO:0000256" key="3">
    <source>
        <dbReference type="ARBA" id="ARBA00012438"/>
    </source>
</evidence>
<dbReference type="Pfam" id="PF08448">
    <property type="entry name" value="PAS_4"/>
    <property type="match status" value="1"/>
</dbReference>
<dbReference type="InterPro" id="IPR004358">
    <property type="entry name" value="Sig_transdc_His_kin-like_C"/>
</dbReference>
<evidence type="ECO:0000256" key="10">
    <source>
        <dbReference type="ARBA" id="ARBA00022840"/>
    </source>
</evidence>
<feature type="domain" description="HAMP" evidence="18">
    <location>
        <begin position="306"/>
        <end position="358"/>
    </location>
</feature>
<reference evidence="19 20" key="1">
    <citation type="journal article" date="2011" name="Mol. Biol. Evol.">
        <title>Comparative genomic analysis of fruiting body formation in Myxococcales.</title>
        <authorList>
            <person name="Huntley S."/>
            <person name="Hamann N."/>
            <person name="Wegener-Feldbrugge S."/>
            <person name="Treuner-Lange A."/>
            <person name="Kube M."/>
            <person name="Reinhardt R."/>
            <person name="Klages S."/>
            <person name="Muller R."/>
            <person name="Ronning C.M."/>
            <person name="Nierman W.C."/>
            <person name="Sogaard-Andersen L."/>
        </authorList>
    </citation>
    <scope>NUCLEOTIDE SEQUENCE [LARGE SCALE GENOMIC DNA]</scope>
    <source>
        <strain evidence="19 20">DW4/3-1</strain>
    </source>
</reference>
<name>E3FLW5_STIAD</name>
<protein>
    <recommendedName>
        <fullName evidence="3">histidine kinase</fullName>
        <ecNumber evidence="3">2.7.13.3</ecNumber>
    </recommendedName>
</protein>
<dbReference type="CDD" id="cd00075">
    <property type="entry name" value="HATPase"/>
    <property type="match status" value="1"/>
</dbReference>
<dbReference type="InterPro" id="IPR029016">
    <property type="entry name" value="GAF-like_dom_sf"/>
</dbReference>
<evidence type="ECO:0000259" key="18">
    <source>
        <dbReference type="PROSITE" id="PS50885"/>
    </source>
</evidence>
<comment type="subcellular location">
    <subcellularLocation>
        <location evidence="2">Cell membrane</location>
        <topology evidence="2">Multi-pass membrane protein</topology>
    </subcellularLocation>
</comment>
<dbReference type="CDD" id="cd06225">
    <property type="entry name" value="HAMP"/>
    <property type="match status" value="1"/>
</dbReference>
<dbReference type="Gene3D" id="3.30.565.10">
    <property type="entry name" value="Histidine kinase-like ATPase, C-terminal domain"/>
    <property type="match status" value="1"/>
</dbReference>
<dbReference type="InterPro" id="IPR013656">
    <property type="entry name" value="PAS_4"/>
</dbReference>
<keyword evidence="8" id="KW-0547">Nucleotide-binding</keyword>
<keyword evidence="5" id="KW-0597">Phosphoprotein</keyword>
<dbReference type="NCBIfam" id="TIGR00229">
    <property type="entry name" value="sensory_box"/>
    <property type="match status" value="1"/>
</dbReference>
<evidence type="ECO:0000256" key="5">
    <source>
        <dbReference type="ARBA" id="ARBA00022553"/>
    </source>
</evidence>
<dbReference type="Pfam" id="PF00672">
    <property type="entry name" value="HAMP"/>
    <property type="match status" value="1"/>
</dbReference>
<dbReference type="SMART" id="SM00091">
    <property type="entry name" value="PAS"/>
    <property type="match status" value="1"/>
</dbReference>
<dbReference type="SUPFAM" id="SSF47384">
    <property type="entry name" value="Homodimeric domain of signal transducing histidine kinase"/>
    <property type="match status" value="1"/>
</dbReference>
<comment type="catalytic activity">
    <reaction evidence="1">
        <text>ATP + protein L-histidine = ADP + protein N-phospho-L-histidine.</text>
        <dbReference type="EC" id="2.7.13.3"/>
    </reaction>
</comment>
<evidence type="ECO:0000256" key="4">
    <source>
        <dbReference type="ARBA" id="ARBA00022475"/>
    </source>
</evidence>
<dbReference type="Pfam" id="PF13185">
    <property type="entry name" value="GAF_2"/>
    <property type="match status" value="1"/>
</dbReference>
<dbReference type="Gene3D" id="3.30.450.40">
    <property type="match status" value="1"/>
</dbReference>
<evidence type="ECO:0000256" key="2">
    <source>
        <dbReference type="ARBA" id="ARBA00004651"/>
    </source>
</evidence>
<evidence type="ECO:0000256" key="15">
    <source>
        <dbReference type="SAM" id="Phobius"/>
    </source>
</evidence>
<dbReference type="InterPro" id="IPR050351">
    <property type="entry name" value="BphY/WalK/GraS-like"/>
</dbReference>
<dbReference type="OrthoDB" id="5522808at2"/>
<evidence type="ECO:0000256" key="8">
    <source>
        <dbReference type="ARBA" id="ARBA00022741"/>
    </source>
</evidence>
<dbReference type="InterPro" id="IPR003660">
    <property type="entry name" value="HAMP_dom"/>
</dbReference>
<dbReference type="Gene3D" id="6.10.340.10">
    <property type="match status" value="1"/>
</dbReference>
<dbReference type="InterPro" id="IPR003594">
    <property type="entry name" value="HATPase_dom"/>
</dbReference>
<feature type="coiled-coil region" evidence="14">
    <location>
        <begin position="346"/>
        <end position="373"/>
    </location>
</feature>
<evidence type="ECO:0000256" key="11">
    <source>
        <dbReference type="ARBA" id="ARBA00022989"/>
    </source>
</evidence>
<dbReference type="PROSITE" id="PS50885">
    <property type="entry name" value="HAMP"/>
    <property type="match status" value="1"/>
</dbReference>
<gene>
    <name evidence="19" type="ordered locus">STAUR_7809</name>
</gene>
<dbReference type="PRINTS" id="PR00344">
    <property type="entry name" value="BCTRLSENSOR"/>
</dbReference>
<dbReference type="eggNOG" id="COG5002">
    <property type="taxonomic scope" value="Bacteria"/>
</dbReference>
<keyword evidence="4" id="KW-1003">Cell membrane</keyword>
<dbReference type="HOGENOM" id="CLU_316398_0_0_7"/>
<dbReference type="Gene3D" id="1.10.287.130">
    <property type="match status" value="1"/>
</dbReference>